<name>V5NXC3_9ALPH</name>
<evidence type="ECO:0000313" key="1">
    <source>
        <dbReference type="EMBL" id="AHA93324.1"/>
    </source>
</evidence>
<organism evidence="1 2">
    <name type="scientific">Chelonid alphaherpesvirus 5</name>
    <dbReference type="NCBI Taxonomy" id="702736"/>
    <lineage>
        <taxon>Viruses</taxon>
        <taxon>Duplodnaviria</taxon>
        <taxon>Heunggongvirae</taxon>
        <taxon>Peploviricota</taxon>
        <taxon>Herviviricetes</taxon>
        <taxon>Herpesvirales</taxon>
        <taxon>Orthoherpesviridae</taxon>
        <taxon>Alphaherpesvirinae</taxon>
        <taxon>Scutavirus</taxon>
        <taxon>Scutavirus chelonidalpha5</taxon>
    </lineage>
</organism>
<gene>
    <name evidence="1" type="primary">HP14</name>
</gene>
<dbReference type="KEGG" id="vg:80532669"/>
<reference evidence="1 2" key="1">
    <citation type="journal article" date="2012" name="PLoS ONE">
        <title>The genome of Chelonid herpesvirus 5 harbors atypical genes.</title>
        <authorList>
            <person name="Ackermann M."/>
            <person name="Koriabine M."/>
            <person name="Hartmann-Fritsch F."/>
            <person name="de Jong P.J."/>
            <person name="Lewis T.D."/>
            <person name="Schetle N."/>
            <person name="Work T.M."/>
            <person name="Dagenais J."/>
            <person name="Balazs G.H."/>
            <person name="Leong J.A."/>
        </authorList>
    </citation>
    <scope>NUCLEOTIDE SEQUENCE [LARGE SCALE GENOMIC DNA]</scope>
</reference>
<evidence type="ECO:0000313" key="2">
    <source>
        <dbReference type="Proteomes" id="UP000325782"/>
    </source>
</evidence>
<sequence length="207" mass="22207">MQHVTDIQHGHGRFLVVAQEVGRATPQVQVAKLGIVVDPGQVAVEPALQRQLGAPGQTPVALKLGNGDKHVHGEGENQVATPGALSQMVVQAGRVPLCLLVRQKEPRPARQVGGVHDVSVRLDELIQVAHGLVGDREAEFEHLEHVGKVHFTTTFVVDENRPVVAELHVAGHGGVANQIRKDVFGSAHTVPLRGVLEIGLERVRLRG</sequence>
<accession>V5NXC3</accession>
<protein>
    <submittedName>
        <fullName evidence="1">Uncharacterized protein</fullName>
    </submittedName>
</protein>
<dbReference type="RefSeq" id="YP_010795510.1">
    <property type="nucleotide sequence ID" value="NC_075701.1"/>
</dbReference>
<dbReference type="EMBL" id="HQ878327">
    <property type="protein sequence ID" value="AHA93324.1"/>
    <property type="molecule type" value="Genomic_DNA"/>
</dbReference>
<proteinExistence type="predicted"/>
<keyword evidence="2" id="KW-1185">Reference proteome</keyword>
<dbReference type="GeneID" id="80532669"/>
<dbReference type="Proteomes" id="UP000325782">
    <property type="component" value="Segment"/>
</dbReference>